<dbReference type="InterPro" id="IPR008030">
    <property type="entry name" value="NmrA-like"/>
</dbReference>
<accession>A0A086T9W3</accession>
<dbReference type="PANTHER" id="PTHR47706:SF4">
    <property type="entry name" value="NMRA-LIKE DOMAIN-CONTAINING PROTEIN"/>
    <property type="match status" value="1"/>
</dbReference>
<keyword evidence="6" id="KW-1185">Reference proteome</keyword>
<feature type="domain" description="NmrA-like" evidence="4">
    <location>
        <begin position="3"/>
        <end position="250"/>
    </location>
</feature>
<gene>
    <name evidence="5" type="ORF">ACRE_030090</name>
</gene>
<dbReference type="Proteomes" id="UP000029964">
    <property type="component" value="Unassembled WGS sequence"/>
</dbReference>
<dbReference type="InterPro" id="IPR051609">
    <property type="entry name" value="NmrA/Isoflavone_reductase-like"/>
</dbReference>
<name>A0A086T9W3_HAPC1</name>
<dbReference type="PANTHER" id="PTHR47706">
    <property type="entry name" value="NMRA-LIKE FAMILY PROTEIN"/>
    <property type="match status" value="1"/>
</dbReference>
<dbReference type="STRING" id="857340.A0A086T9W3"/>
<sequence length="319" mass="36014">MVKIAIAGATSQLAREVIDKLVATQKHEIIALVRKDPSDLPTLPGLTWVRTTYEDKGELVKLLQGVHTVLCFITVHQDVENETQKRLIDASVEAGVKRYAPSEWSTGVKLASSTDVMPWYANKVGVAEYLEQLNKDKQVLEYCRFQVGPYMDSFAHPHRTPKHVRMISSQFDYERLQAIVVEGSLDTELTYTAVEDIANIVARAVDYEGTWPVIGGVSGDRLTVRELLRLAEVVRGKPFKIDWVKLEDLEAGELKSDNYPRIDLPSIPKDQVEAFSKMATRGVLIAACRGAWTVSDEWNRLLPDYKFTKVEDLLRGIWQ</sequence>
<organism evidence="5 6">
    <name type="scientific">Hapsidospora chrysogenum (strain ATCC 11550 / CBS 779.69 / DSM 880 / IAM 14645 / JCM 23072 / IMI 49137)</name>
    <name type="common">Acremonium chrysogenum</name>
    <dbReference type="NCBI Taxonomy" id="857340"/>
    <lineage>
        <taxon>Eukaryota</taxon>
        <taxon>Fungi</taxon>
        <taxon>Dikarya</taxon>
        <taxon>Ascomycota</taxon>
        <taxon>Pezizomycotina</taxon>
        <taxon>Sordariomycetes</taxon>
        <taxon>Hypocreomycetidae</taxon>
        <taxon>Hypocreales</taxon>
        <taxon>Bionectriaceae</taxon>
        <taxon>Hapsidospora</taxon>
    </lineage>
</organism>
<evidence type="ECO:0000313" key="6">
    <source>
        <dbReference type="Proteomes" id="UP000029964"/>
    </source>
</evidence>
<keyword evidence="3" id="KW-0560">Oxidoreductase</keyword>
<evidence type="ECO:0000259" key="4">
    <source>
        <dbReference type="Pfam" id="PF05368"/>
    </source>
</evidence>
<dbReference type="InterPro" id="IPR036291">
    <property type="entry name" value="NAD(P)-bd_dom_sf"/>
</dbReference>
<dbReference type="Gene3D" id="3.40.50.720">
    <property type="entry name" value="NAD(P)-binding Rossmann-like Domain"/>
    <property type="match status" value="1"/>
</dbReference>
<evidence type="ECO:0000313" key="5">
    <source>
        <dbReference type="EMBL" id="KFH46145.1"/>
    </source>
</evidence>
<protein>
    <recommendedName>
        <fullName evidence="4">NmrA-like domain-containing protein</fullName>
    </recommendedName>
</protein>
<comment type="caution">
    <text evidence="5">The sequence shown here is derived from an EMBL/GenBank/DDBJ whole genome shotgun (WGS) entry which is preliminary data.</text>
</comment>
<dbReference type="Pfam" id="PF05368">
    <property type="entry name" value="NmrA"/>
    <property type="match status" value="1"/>
</dbReference>
<evidence type="ECO:0000256" key="2">
    <source>
        <dbReference type="ARBA" id="ARBA00022857"/>
    </source>
</evidence>
<evidence type="ECO:0000256" key="3">
    <source>
        <dbReference type="ARBA" id="ARBA00023002"/>
    </source>
</evidence>
<evidence type="ECO:0000256" key="1">
    <source>
        <dbReference type="ARBA" id="ARBA00005725"/>
    </source>
</evidence>
<dbReference type="SUPFAM" id="SSF51735">
    <property type="entry name" value="NAD(P)-binding Rossmann-fold domains"/>
    <property type="match status" value="1"/>
</dbReference>
<comment type="similarity">
    <text evidence="1">Belongs to the NmrA-type oxidoreductase family. Isoflavone reductase subfamily.</text>
</comment>
<dbReference type="EMBL" id="JPKY01000022">
    <property type="protein sequence ID" value="KFH46145.1"/>
    <property type="molecule type" value="Genomic_DNA"/>
</dbReference>
<dbReference type="GO" id="GO:0016491">
    <property type="term" value="F:oxidoreductase activity"/>
    <property type="evidence" value="ECO:0007669"/>
    <property type="project" value="UniProtKB-KW"/>
</dbReference>
<dbReference type="Gene3D" id="3.90.25.10">
    <property type="entry name" value="UDP-galactose 4-epimerase, domain 1"/>
    <property type="match status" value="1"/>
</dbReference>
<dbReference type="AlphaFoldDB" id="A0A086T9W3"/>
<dbReference type="HOGENOM" id="CLU_044876_0_2_1"/>
<reference evidence="6" key="1">
    <citation type="journal article" date="2014" name="Genome Announc.">
        <title>Genome sequence and annotation of Acremonium chrysogenum, producer of the beta-lactam antibiotic cephalosporin C.</title>
        <authorList>
            <person name="Terfehr D."/>
            <person name="Dahlmann T.A."/>
            <person name="Specht T."/>
            <person name="Zadra I."/>
            <person name="Kuernsteiner H."/>
            <person name="Kueck U."/>
        </authorList>
    </citation>
    <scope>NUCLEOTIDE SEQUENCE [LARGE SCALE GENOMIC DNA]</scope>
    <source>
        <strain evidence="6">ATCC 11550 / CBS 779.69 / DSM 880 / IAM 14645 / JCM 23072 / IMI 49137</strain>
    </source>
</reference>
<keyword evidence="2" id="KW-0521">NADP</keyword>
<proteinExistence type="inferred from homology"/>
<dbReference type="OrthoDB" id="10000533at2759"/>